<evidence type="ECO:0000313" key="3">
    <source>
        <dbReference type="Proteomes" id="UP001189429"/>
    </source>
</evidence>
<evidence type="ECO:0000256" key="1">
    <source>
        <dbReference type="SAM" id="MobiDB-lite"/>
    </source>
</evidence>
<gene>
    <name evidence="2" type="ORF">PCOR1329_LOCUS42631</name>
</gene>
<feature type="region of interest" description="Disordered" evidence="1">
    <location>
        <begin position="431"/>
        <end position="467"/>
    </location>
</feature>
<protein>
    <recommendedName>
        <fullName evidence="4">Decapping nuclease</fullName>
    </recommendedName>
</protein>
<organism evidence="2 3">
    <name type="scientific">Prorocentrum cordatum</name>
    <dbReference type="NCBI Taxonomy" id="2364126"/>
    <lineage>
        <taxon>Eukaryota</taxon>
        <taxon>Sar</taxon>
        <taxon>Alveolata</taxon>
        <taxon>Dinophyceae</taxon>
        <taxon>Prorocentrales</taxon>
        <taxon>Prorocentraceae</taxon>
        <taxon>Prorocentrum</taxon>
    </lineage>
</organism>
<evidence type="ECO:0008006" key="4">
    <source>
        <dbReference type="Google" id="ProtNLM"/>
    </source>
</evidence>
<feature type="compositionally biased region" description="Polar residues" evidence="1">
    <location>
        <begin position="458"/>
        <end position="467"/>
    </location>
</feature>
<evidence type="ECO:0000313" key="2">
    <source>
        <dbReference type="EMBL" id="CAK0850123.1"/>
    </source>
</evidence>
<name>A0ABN9TWN6_9DINO</name>
<reference evidence="2" key="1">
    <citation type="submission" date="2023-10" db="EMBL/GenBank/DDBJ databases">
        <authorList>
            <person name="Chen Y."/>
            <person name="Shah S."/>
            <person name="Dougan E. K."/>
            <person name="Thang M."/>
            <person name="Chan C."/>
        </authorList>
    </citation>
    <scope>NUCLEOTIDE SEQUENCE [LARGE SCALE GENOMIC DNA]</scope>
</reference>
<keyword evidence="3" id="KW-1185">Reference proteome</keyword>
<sequence length="467" mass="51730">MSKSAIQPAQDFAAVKDVVWKPHCGLVMMFCTLLEIWAPQGGPAIVYPTKQSDLWLPAWQARSEGGADSDSDSLLLRYLAEQDQVTGFSETALNGEVIKPYRGDAACDRREDSDAGPARRARLCEMKCEAIVRTGEATEGFWLRGALPADWIQVAGALQDEQWSNAGTKALEERVFDAGAEMGHVRLRGAASRAGPATRGRRVGWAVAKKINGAGAEAMQQTLQVSKMLWQGGRLMLMFECVETDLRATVEMRLGAGLSHRRSCALTCQRPSSAKAEGDFGGHRPAVDRRGGGRARLGRADVTMVFPHKVDAKVRWGEASLEEERRGLRWPSGPEQHKMENWQQRRGGTMAVHALSDAGLVLMLYYSRDRDEVFVRIAADDQHFRQVAEMRQYQLELKAQYLSAYAPYKNDWGGRRELNYSDHCIVSHLYKTHQDHGPGGGEGGIPPARRHIPDGGQDSLNRLHSPE</sequence>
<dbReference type="Proteomes" id="UP001189429">
    <property type="component" value="Unassembled WGS sequence"/>
</dbReference>
<dbReference type="EMBL" id="CAUYUJ010015121">
    <property type="protein sequence ID" value="CAK0850123.1"/>
    <property type="molecule type" value="Genomic_DNA"/>
</dbReference>
<comment type="caution">
    <text evidence="2">The sequence shown here is derived from an EMBL/GenBank/DDBJ whole genome shotgun (WGS) entry which is preliminary data.</text>
</comment>
<proteinExistence type="predicted"/>
<accession>A0ABN9TWN6</accession>